<dbReference type="SUPFAM" id="SSF111038">
    <property type="entry name" value="YjbQ-like"/>
    <property type="match status" value="1"/>
</dbReference>
<dbReference type="AlphaFoldDB" id="A0A7X1KQA4"/>
<dbReference type="InterPro" id="IPR001602">
    <property type="entry name" value="UPF0047_YjbQ-like"/>
</dbReference>
<dbReference type="NCBIfam" id="TIGR00149">
    <property type="entry name" value="TIGR00149_YjbQ"/>
    <property type="match status" value="1"/>
</dbReference>
<keyword evidence="3" id="KW-1185">Reference proteome</keyword>
<sequence length="138" mass="15013">MRQLSTTLVFATRGRGFTEITGEVCAWVAASGLAEGLLTLLVRHTSASLLIQENAAPEVRADLARWLDRLAPEGPGYVHDDEGPDDMPAHLRSVLTGVTLSLPVLAGRPRLGSWQGIWLAEHRRAPHRREVALHLIGA</sequence>
<dbReference type="PANTHER" id="PTHR30615:SF8">
    <property type="entry name" value="UPF0047 PROTEIN C4A8.02C"/>
    <property type="match status" value="1"/>
</dbReference>
<evidence type="ECO:0000256" key="1">
    <source>
        <dbReference type="ARBA" id="ARBA00005534"/>
    </source>
</evidence>
<protein>
    <submittedName>
        <fullName evidence="2">YjbQ family protein</fullName>
    </submittedName>
</protein>
<name>A0A7X1KQA4_9SPHN</name>
<proteinExistence type="inferred from homology"/>
<reference evidence="2 3" key="1">
    <citation type="submission" date="2020-08" db="EMBL/GenBank/DDBJ databases">
        <title>The genome sequence of type strain Novosphingobium piscinae KCTC 42194.</title>
        <authorList>
            <person name="Liu Y."/>
        </authorList>
    </citation>
    <scope>NUCLEOTIDE SEQUENCE [LARGE SCALE GENOMIC DNA]</scope>
    <source>
        <strain evidence="2 3">KCTC 42194</strain>
    </source>
</reference>
<dbReference type="PIRSF" id="PIRSF004681">
    <property type="entry name" value="UCP004681"/>
    <property type="match status" value="1"/>
</dbReference>
<gene>
    <name evidence="2" type="ORF">H7F53_09265</name>
</gene>
<organism evidence="2 3">
    <name type="scientific">Novosphingobium piscinae</name>
    <dbReference type="NCBI Taxonomy" id="1507448"/>
    <lineage>
        <taxon>Bacteria</taxon>
        <taxon>Pseudomonadati</taxon>
        <taxon>Pseudomonadota</taxon>
        <taxon>Alphaproteobacteria</taxon>
        <taxon>Sphingomonadales</taxon>
        <taxon>Sphingomonadaceae</taxon>
        <taxon>Novosphingobium</taxon>
    </lineage>
</organism>
<comment type="caution">
    <text evidence="2">The sequence shown here is derived from an EMBL/GenBank/DDBJ whole genome shotgun (WGS) entry which is preliminary data.</text>
</comment>
<evidence type="ECO:0000313" key="3">
    <source>
        <dbReference type="Proteomes" id="UP000551327"/>
    </source>
</evidence>
<dbReference type="InterPro" id="IPR035917">
    <property type="entry name" value="YjbQ-like_sf"/>
</dbReference>
<dbReference type="PANTHER" id="PTHR30615">
    <property type="entry name" value="UNCHARACTERIZED PROTEIN YJBQ-RELATED"/>
    <property type="match status" value="1"/>
</dbReference>
<dbReference type="RefSeq" id="WP_185679187.1">
    <property type="nucleotide sequence ID" value="NZ_JACLAX010000007.1"/>
</dbReference>
<dbReference type="Proteomes" id="UP000551327">
    <property type="component" value="Unassembled WGS sequence"/>
</dbReference>
<dbReference type="Gene3D" id="2.60.120.460">
    <property type="entry name" value="YjbQ-like"/>
    <property type="match status" value="1"/>
</dbReference>
<comment type="similarity">
    <text evidence="1">Belongs to the UPF0047 family.</text>
</comment>
<dbReference type="Pfam" id="PF01894">
    <property type="entry name" value="YjbQ"/>
    <property type="match status" value="1"/>
</dbReference>
<dbReference type="EMBL" id="JACLAX010000007">
    <property type="protein sequence ID" value="MBC2669330.1"/>
    <property type="molecule type" value="Genomic_DNA"/>
</dbReference>
<evidence type="ECO:0000313" key="2">
    <source>
        <dbReference type="EMBL" id="MBC2669330.1"/>
    </source>
</evidence>
<accession>A0A7X1KQA4</accession>